<proteinExistence type="predicted"/>
<feature type="region of interest" description="Disordered" evidence="1">
    <location>
        <begin position="202"/>
        <end position="221"/>
    </location>
</feature>
<reference evidence="5" key="1">
    <citation type="journal article" date="2017" name="Genome Biol.">
        <title>Comparative genomics reveals high biological diversity and specific adaptations in the industrially and medically important fungal genus Aspergillus.</title>
        <authorList>
            <person name="de Vries R.P."/>
            <person name="Riley R."/>
            <person name="Wiebenga A."/>
            <person name="Aguilar-Osorio G."/>
            <person name="Amillis S."/>
            <person name="Uchima C.A."/>
            <person name="Anderluh G."/>
            <person name="Asadollahi M."/>
            <person name="Askin M."/>
            <person name="Barry K."/>
            <person name="Battaglia E."/>
            <person name="Bayram O."/>
            <person name="Benocci T."/>
            <person name="Braus-Stromeyer S.A."/>
            <person name="Caldana C."/>
            <person name="Canovas D."/>
            <person name="Cerqueira G.C."/>
            <person name="Chen F."/>
            <person name="Chen W."/>
            <person name="Choi C."/>
            <person name="Clum A."/>
            <person name="Dos Santos R.A."/>
            <person name="Damasio A.R."/>
            <person name="Diallinas G."/>
            <person name="Emri T."/>
            <person name="Fekete E."/>
            <person name="Flipphi M."/>
            <person name="Freyberg S."/>
            <person name="Gallo A."/>
            <person name="Gournas C."/>
            <person name="Habgood R."/>
            <person name="Hainaut M."/>
            <person name="Harispe M.L."/>
            <person name="Henrissat B."/>
            <person name="Hilden K.S."/>
            <person name="Hope R."/>
            <person name="Hossain A."/>
            <person name="Karabika E."/>
            <person name="Karaffa L."/>
            <person name="Karanyi Z."/>
            <person name="Krasevec N."/>
            <person name="Kuo A."/>
            <person name="Kusch H."/>
            <person name="LaButti K."/>
            <person name="Lagendijk E.L."/>
            <person name="Lapidus A."/>
            <person name="Levasseur A."/>
            <person name="Lindquist E."/>
            <person name="Lipzen A."/>
            <person name="Logrieco A.F."/>
            <person name="MacCabe A."/>
            <person name="Maekelae M.R."/>
            <person name="Malavazi I."/>
            <person name="Melin P."/>
            <person name="Meyer V."/>
            <person name="Mielnichuk N."/>
            <person name="Miskei M."/>
            <person name="Molnar A.P."/>
            <person name="Mule G."/>
            <person name="Ngan C.Y."/>
            <person name="Orejas M."/>
            <person name="Orosz E."/>
            <person name="Ouedraogo J.P."/>
            <person name="Overkamp K.M."/>
            <person name="Park H.-S."/>
            <person name="Perrone G."/>
            <person name="Piumi F."/>
            <person name="Punt P.J."/>
            <person name="Ram A.F."/>
            <person name="Ramon A."/>
            <person name="Rauscher S."/>
            <person name="Record E."/>
            <person name="Riano-Pachon D.M."/>
            <person name="Robert V."/>
            <person name="Roehrig J."/>
            <person name="Ruller R."/>
            <person name="Salamov A."/>
            <person name="Salih N.S."/>
            <person name="Samson R.A."/>
            <person name="Sandor E."/>
            <person name="Sanguinetti M."/>
            <person name="Schuetze T."/>
            <person name="Sepcic K."/>
            <person name="Shelest E."/>
            <person name="Sherlock G."/>
            <person name="Sophianopoulou V."/>
            <person name="Squina F.M."/>
            <person name="Sun H."/>
            <person name="Susca A."/>
            <person name="Todd R.B."/>
            <person name="Tsang A."/>
            <person name="Unkles S.E."/>
            <person name="van de Wiele N."/>
            <person name="van Rossen-Uffink D."/>
            <person name="Oliveira J.V."/>
            <person name="Vesth T.C."/>
            <person name="Visser J."/>
            <person name="Yu J.-H."/>
            <person name="Zhou M."/>
            <person name="Andersen M.R."/>
            <person name="Archer D.B."/>
            <person name="Baker S.E."/>
            <person name="Benoit I."/>
            <person name="Brakhage A.A."/>
            <person name="Braus G.H."/>
            <person name="Fischer R."/>
            <person name="Frisvad J.C."/>
            <person name="Goldman G.H."/>
            <person name="Houbraken J."/>
            <person name="Oakley B."/>
            <person name="Pocsi I."/>
            <person name="Scazzocchio C."/>
            <person name="Seiboth B."/>
            <person name="vanKuyk P.A."/>
            <person name="Wortman J."/>
            <person name="Dyer P.S."/>
            <person name="Grigoriev I.V."/>
        </authorList>
    </citation>
    <scope>NUCLEOTIDE SEQUENCE [LARGE SCALE GENOMIC DNA]</scope>
    <source>
        <strain evidence="5">CBS 593.65</strain>
    </source>
</reference>
<dbReference type="Proteomes" id="UP000184356">
    <property type="component" value="Unassembled WGS sequence"/>
</dbReference>
<feature type="transmembrane region" description="Helical" evidence="2">
    <location>
        <begin position="166"/>
        <end position="192"/>
    </location>
</feature>
<dbReference type="VEuPathDB" id="FungiDB:ASPSYDRAFT_51977"/>
<evidence type="ECO:0000313" key="4">
    <source>
        <dbReference type="EMBL" id="OJJ52560.1"/>
    </source>
</evidence>
<dbReference type="STRING" id="1036612.A0A1L9SZD9"/>
<dbReference type="GeneID" id="63764477"/>
<feature type="region of interest" description="Disordered" evidence="1">
    <location>
        <begin position="135"/>
        <end position="159"/>
    </location>
</feature>
<sequence length="241" mass="26129">MKTYLVILGISTSLVYATCYWPDGSVRDDFVPCSSSKVCCKSGEACLSNGLCYGATLNFAYRGACTDKTWPESECPRVCYDEFPDTWANLFPCPNASKLFSCGPNTVCDDTVGQYRWVEGNVSVAQASYQPLPSTTVSTGSFKPTSTASSQANPSSMQTDTGTNTVALGAGLGVGLGVPLVAISALFVIFYIRAQRKLHPKETTREYHQEQSIHRHGAMETRKQTRDFVGELEGGRPELDG</sequence>
<name>A0A1L9SZD9_9EURO</name>
<dbReference type="AlphaFoldDB" id="A0A1L9SZD9"/>
<dbReference type="EMBL" id="KV878601">
    <property type="protein sequence ID" value="OJJ52560.1"/>
    <property type="molecule type" value="Genomic_DNA"/>
</dbReference>
<dbReference type="OrthoDB" id="5215637at2759"/>
<evidence type="ECO:0008006" key="6">
    <source>
        <dbReference type="Google" id="ProtNLM"/>
    </source>
</evidence>
<evidence type="ECO:0000256" key="3">
    <source>
        <dbReference type="SAM" id="SignalP"/>
    </source>
</evidence>
<evidence type="ECO:0000256" key="2">
    <source>
        <dbReference type="SAM" id="Phobius"/>
    </source>
</evidence>
<evidence type="ECO:0000313" key="5">
    <source>
        <dbReference type="Proteomes" id="UP000184356"/>
    </source>
</evidence>
<keyword evidence="2" id="KW-1133">Transmembrane helix</keyword>
<keyword evidence="5" id="KW-1185">Reference proteome</keyword>
<gene>
    <name evidence="4" type="ORF">ASPSYDRAFT_51977</name>
</gene>
<keyword evidence="2" id="KW-0812">Transmembrane</keyword>
<evidence type="ECO:0000256" key="1">
    <source>
        <dbReference type="SAM" id="MobiDB-lite"/>
    </source>
</evidence>
<organism evidence="4 5">
    <name type="scientific">Aspergillus sydowii CBS 593.65</name>
    <dbReference type="NCBI Taxonomy" id="1036612"/>
    <lineage>
        <taxon>Eukaryota</taxon>
        <taxon>Fungi</taxon>
        <taxon>Dikarya</taxon>
        <taxon>Ascomycota</taxon>
        <taxon>Pezizomycotina</taxon>
        <taxon>Eurotiomycetes</taxon>
        <taxon>Eurotiomycetidae</taxon>
        <taxon>Eurotiales</taxon>
        <taxon>Aspergillaceae</taxon>
        <taxon>Aspergillus</taxon>
        <taxon>Aspergillus subgen. Nidulantes</taxon>
    </lineage>
</organism>
<keyword evidence="3" id="KW-0732">Signal</keyword>
<protein>
    <recommendedName>
        <fullName evidence="6">Mid2 domain-containing protein</fullName>
    </recommendedName>
</protein>
<accession>A0A1L9SZD9</accession>
<dbReference type="RefSeq" id="XP_040696366.1">
    <property type="nucleotide sequence ID" value="XM_040848404.1"/>
</dbReference>
<feature type="chain" id="PRO_5012860680" description="Mid2 domain-containing protein" evidence="3">
    <location>
        <begin position="18"/>
        <end position="241"/>
    </location>
</feature>
<feature type="signal peptide" evidence="3">
    <location>
        <begin position="1"/>
        <end position="17"/>
    </location>
</feature>
<keyword evidence="2" id="KW-0472">Membrane</keyword>